<feature type="transmembrane region" description="Helical" evidence="10">
    <location>
        <begin position="277"/>
        <end position="295"/>
    </location>
</feature>
<dbReference type="InterPro" id="IPR020846">
    <property type="entry name" value="MFS_dom"/>
</dbReference>
<feature type="transmembrane region" description="Helical" evidence="10">
    <location>
        <begin position="190"/>
        <end position="211"/>
    </location>
</feature>
<name>A0A6J4MZ96_9ACTN</name>
<feature type="region of interest" description="Disordered" evidence="9">
    <location>
        <begin position="1"/>
        <end position="25"/>
    </location>
</feature>
<reference evidence="12" key="1">
    <citation type="submission" date="2020-02" db="EMBL/GenBank/DDBJ databases">
        <authorList>
            <person name="Meier V. D."/>
        </authorList>
    </citation>
    <scope>NUCLEOTIDE SEQUENCE</scope>
    <source>
        <strain evidence="12">AVDCRST_MAG75</strain>
    </source>
</reference>
<feature type="domain" description="Major facilitator superfamily (MFS) profile" evidence="11">
    <location>
        <begin position="37"/>
        <end position="423"/>
    </location>
</feature>
<dbReference type="InterPro" id="IPR004812">
    <property type="entry name" value="Efflux_drug-R_Bcr/CmlA"/>
</dbReference>
<gene>
    <name evidence="12" type="ORF">AVDCRST_MAG75-137</name>
</gene>
<evidence type="ECO:0000256" key="5">
    <source>
        <dbReference type="ARBA" id="ARBA00022475"/>
    </source>
</evidence>
<feature type="transmembrane region" description="Helical" evidence="10">
    <location>
        <begin position="133"/>
        <end position="153"/>
    </location>
</feature>
<evidence type="ECO:0000256" key="10">
    <source>
        <dbReference type="SAM" id="Phobius"/>
    </source>
</evidence>
<dbReference type="NCBIfam" id="TIGR00710">
    <property type="entry name" value="efflux_Bcr_CflA"/>
    <property type="match status" value="1"/>
</dbReference>
<dbReference type="GO" id="GO:0005886">
    <property type="term" value="C:plasma membrane"/>
    <property type="evidence" value="ECO:0007669"/>
    <property type="project" value="UniProtKB-SubCell"/>
</dbReference>
<dbReference type="PRINTS" id="PR01035">
    <property type="entry name" value="TCRTETA"/>
</dbReference>
<evidence type="ECO:0000256" key="1">
    <source>
        <dbReference type="ARBA" id="ARBA00004651"/>
    </source>
</evidence>
<dbReference type="PROSITE" id="PS50850">
    <property type="entry name" value="MFS"/>
    <property type="match status" value="1"/>
</dbReference>
<dbReference type="PROSITE" id="PS00216">
    <property type="entry name" value="SUGAR_TRANSPORT_1"/>
    <property type="match status" value="1"/>
</dbReference>
<dbReference type="PANTHER" id="PTHR23502">
    <property type="entry name" value="MAJOR FACILITATOR SUPERFAMILY"/>
    <property type="match status" value="1"/>
</dbReference>
<evidence type="ECO:0000256" key="8">
    <source>
        <dbReference type="ARBA" id="ARBA00023136"/>
    </source>
</evidence>
<feature type="transmembrane region" description="Helical" evidence="10">
    <location>
        <begin position="336"/>
        <end position="359"/>
    </location>
</feature>
<dbReference type="Pfam" id="PF07690">
    <property type="entry name" value="MFS_1"/>
    <property type="match status" value="1"/>
</dbReference>
<comment type="similarity">
    <text evidence="3">Belongs to the major facilitator superfamily. TCR/Tet family.</text>
</comment>
<comment type="subcellular location">
    <subcellularLocation>
        <location evidence="1">Cell membrane</location>
        <topology evidence="1">Multi-pass membrane protein</topology>
    </subcellularLocation>
</comment>
<dbReference type="EMBL" id="CADCUO010000007">
    <property type="protein sequence ID" value="CAA9371760.1"/>
    <property type="molecule type" value="Genomic_DNA"/>
</dbReference>
<feature type="transmembrane region" description="Helical" evidence="10">
    <location>
        <begin position="397"/>
        <end position="416"/>
    </location>
</feature>
<dbReference type="GO" id="GO:0042910">
    <property type="term" value="F:xenobiotic transmembrane transporter activity"/>
    <property type="evidence" value="ECO:0007669"/>
    <property type="project" value="InterPro"/>
</dbReference>
<organism evidence="12">
    <name type="scientific">uncultured Propionibacteriaceae bacterium</name>
    <dbReference type="NCBI Taxonomy" id="257457"/>
    <lineage>
        <taxon>Bacteria</taxon>
        <taxon>Bacillati</taxon>
        <taxon>Actinomycetota</taxon>
        <taxon>Actinomycetes</taxon>
        <taxon>Propionibacteriales</taxon>
        <taxon>Propionibacteriaceae</taxon>
        <taxon>environmental samples</taxon>
    </lineage>
</organism>
<dbReference type="InterPro" id="IPR036259">
    <property type="entry name" value="MFS_trans_sf"/>
</dbReference>
<protein>
    <submittedName>
        <fullName evidence="12">Multidrug resistance transporter, Bcr/CflA family</fullName>
    </submittedName>
</protein>
<evidence type="ECO:0000256" key="2">
    <source>
        <dbReference type="ARBA" id="ARBA00006236"/>
    </source>
</evidence>
<dbReference type="PANTHER" id="PTHR23502:SF132">
    <property type="entry name" value="POLYAMINE TRANSPORTER 2-RELATED"/>
    <property type="match status" value="1"/>
</dbReference>
<dbReference type="FunFam" id="1.20.1720.10:FF:000005">
    <property type="entry name" value="Bcr/CflA family efflux transporter"/>
    <property type="match status" value="1"/>
</dbReference>
<keyword evidence="6 10" id="KW-0812">Transmembrane</keyword>
<dbReference type="SUPFAM" id="SSF103473">
    <property type="entry name" value="MFS general substrate transporter"/>
    <property type="match status" value="1"/>
</dbReference>
<feature type="transmembrane region" description="Helical" evidence="10">
    <location>
        <begin position="307"/>
        <end position="330"/>
    </location>
</feature>
<feature type="transmembrane region" description="Helical" evidence="10">
    <location>
        <begin position="104"/>
        <end position="127"/>
    </location>
</feature>
<dbReference type="InterPro" id="IPR011701">
    <property type="entry name" value="MFS"/>
</dbReference>
<feature type="transmembrane region" description="Helical" evidence="10">
    <location>
        <begin position="240"/>
        <end position="265"/>
    </location>
</feature>
<dbReference type="InterPro" id="IPR001958">
    <property type="entry name" value="Tet-R_TetA/multi-R_MdtG-like"/>
</dbReference>
<dbReference type="CDD" id="cd17320">
    <property type="entry name" value="MFS_MdfA_MDR_like"/>
    <property type="match status" value="1"/>
</dbReference>
<dbReference type="GO" id="GO:1990961">
    <property type="term" value="P:xenobiotic detoxification by transmembrane export across the plasma membrane"/>
    <property type="evidence" value="ECO:0007669"/>
    <property type="project" value="InterPro"/>
</dbReference>
<keyword evidence="8 10" id="KW-0472">Membrane</keyword>
<keyword evidence="5" id="KW-1003">Cell membrane</keyword>
<dbReference type="AlphaFoldDB" id="A0A6J4MZ96"/>
<keyword evidence="4" id="KW-0813">Transport</keyword>
<sequence length="427" mass="44125">MTSVAEAPAKADLIEPTTTTPPPSMGAEFVGRKYVQLVLVLGALSAISPLTIDMYLPALPQLTEEMQATPPQAQMTITGLLAGLGLGQLVVGPLSDAVGRRKPLLLGLAAHALASLLCVIAPSITLLSVTRTLQGVAGAAVAVVAMAMVRDLFSGLRAAQLLSRLVLVMGVAPILAPSFGSALLRVTSWQGIFVVLSVTAGLLFILALVALPETLPPSRRVSARPGQSLRAYGVLFKDKIFLAMVGVAGLMFATMFAYIAGSSFVLQEIYRLTPQQFGVAFGLNGIGLILMTQINPMLVKRHGPVKVLTASVTVAFLAALVLLVVTMTSFGGLVGFLVPLWFVISSAGLSFPNAPAIALNRHGEAAGTAAALLGSAQFLIGGLTAPLVGALDNGTPVPMAAVIVGTTGLASLLLFLTRRGLSTVRYD</sequence>
<feature type="transmembrane region" description="Helical" evidence="10">
    <location>
        <begin position="34"/>
        <end position="52"/>
    </location>
</feature>
<dbReference type="Gene3D" id="1.20.1720.10">
    <property type="entry name" value="Multidrug resistance protein D"/>
    <property type="match status" value="1"/>
</dbReference>
<accession>A0A6J4MZ96</accession>
<feature type="transmembrane region" description="Helical" evidence="10">
    <location>
        <begin position="72"/>
        <end position="92"/>
    </location>
</feature>
<evidence type="ECO:0000313" key="12">
    <source>
        <dbReference type="EMBL" id="CAA9371760.1"/>
    </source>
</evidence>
<evidence type="ECO:0000256" key="6">
    <source>
        <dbReference type="ARBA" id="ARBA00022692"/>
    </source>
</evidence>
<dbReference type="InterPro" id="IPR005829">
    <property type="entry name" value="Sugar_transporter_CS"/>
</dbReference>
<evidence type="ECO:0000256" key="9">
    <source>
        <dbReference type="SAM" id="MobiDB-lite"/>
    </source>
</evidence>
<feature type="transmembrane region" description="Helical" evidence="10">
    <location>
        <begin position="165"/>
        <end position="184"/>
    </location>
</feature>
<evidence type="ECO:0000259" key="11">
    <source>
        <dbReference type="PROSITE" id="PS50850"/>
    </source>
</evidence>
<feature type="transmembrane region" description="Helical" evidence="10">
    <location>
        <begin position="371"/>
        <end position="391"/>
    </location>
</feature>
<proteinExistence type="inferred from homology"/>
<evidence type="ECO:0000256" key="3">
    <source>
        <dbReference type="ARBA" id="ARBA00007520"/>
    </source>
</evidence>
<evidence type="ECO:0000256" key="7">
    <source>
        <dbReference type="ARBA" id="ARBA00022989"/>
    </source>
</evidence>
<evidence type="ECO:0000256" key="4">
    <source>
        <dbReference type="ARBA" id="ARBA00022448"/>
    </source>
</evidence>
<keyword evidence="7 10" id="KW-1133">Transmembrane helix</keyword>
<comment type="similarity">
    <text evidence="2">Belongs to the major facilitator superfamily. Bcr/CmlA family.</text>
</comment>